<dbReference type="SUPFAM" id="SSF53474">
    <property type="entry name" value="alpha/beta-Hydrolases"/>
    <property type="match status" value="1"/>
</dbReference>
<reference evidence="2 3" key="1">
    <citation type="submission" date="2019-05" db="EMBL/GenBank/DDBJ databases">
        <title>Microbulbifer harenosus sp. nov., an alginate-degrading bacterium isolated from coastal sand.</title>
        <authorList>
            <person name="Huang H."/>
            <person name="Mo K."/>
            <person name="Bao S."/>
        </authorList>
    </citation>
    <scope>NUCLEOTIDE SEQUENCE [LARGE SCALE GENOMIC DNA]</scope>
    <source>
        <strain evidence="2 3">HB161719</strain>
    </source>
</reference>
<dbReference type="InterPro" id="IPR002921">
    <property type="entry name" value="Fungal_lipase-type"/>
</dbReference>
<dbReference type="InterPro" id="IPR051218">
    <property type="entry name" value="Sec_MonoDiacylglyc_Lipase"/>
</dbReference>
<evidence type="ECO:0000313" key="3">
    <source>
        <dbReference type="Proteomes" id="UP000306791"/>
    </source>
</evidence>
<proteinExistence type="predicted"/>
<organism evidence="2 3">
    <name type="scientific">Microbulbifer harenosus</name>
    <dbReference type="NCBI Taxonomy" id="2576840"/>
    <lineage>
        <taxon>Bacteria</taxon>
        <taxon>Pseudomonadati</taxon>
        <taxon>Pseudomonadota</taxon>
        <taxon>Gammaproteobacteria</taxon>
        <taxon>Cellvibrionales</taxon>
        <taxon>Microbulbiferaceae</taxon>
        <taxon>Microbulbifer</taxon>
    </lineage>
</organism>
<sequence length="384" mass="42141">MEVSPILSADLAEGVYSVNKNDPVALKIFLSASAFSQKVKPSVLTASVGGRLLRAAKDGFGVCAQGGGDYQGHVFLVFRGTTEANNKADFVTDARIGITISKTGLPVHIGFNHTFNSMLPDIRDFLAKADITGPVHCIGHSLGGAVASLAADWVSRNTSHPVRLYTFGAPRVGTDWFVNRTTVSIGRENMYRVYHKTDPVPMVAMYPFMQAPYGSPGYFIHSSELALTGAAHKMGKYIASLKSKSWEQVADVPDQPYLFDSAVEDWLKSRNWASADSPVFWQWAEAALRYVLKKVIVVVAYSLQTTFVGVLTVADKLAIILEKGLHLAEHISLWVELLIRKLLHALGMKVEASKEAITRSLIRIVLVQLMEKANRQARNALRNL</sequence>
<dbReference type="CDD" id="cd00519">
    <property type="entry name" value="Lipase_3"/>
    <property type="match status" value="1"/>
</dbReference>
<dbReference type="Pfam" id="PF01764">
    <property type="entry name" value="Lipase_3"/>
    <property type="match status" value="1"/>
</dbReference>
<keyword evidence="3" id="KW-1185">Reference proteome</keyword>
<protein>
    <submittedName>
        <fullName evidence="2">Lipase family protein</fullName>
    </submittedName>
</protein>
<dbReference type="Proteomes" id="UP000306791">
    <property type="component" value="Unassembled WGS sequence"/>
</dbReference>
<dbReference type="Gene3D" id="3.40.50.1820">
    <property type="entry name" value="alpha/beta hydrolase"/>
    <property type="match status" value="1"/>
</dbReference>
<dbReference type="RefSeq" id="WP_138235938.1">
    <property type="nucleotide sequence ID" value="NZ_CP185860.1"/>
</dbReference>
<evidence type="ECO:0000259" key="1">
    <source>
        <dbReference type="Pfam" id="PF01764"/>
    </source>
</evidence>
<dbReference type="InterPro" id="IPR029058">
    <property type="entry name" value="AB_hydrolase_fold"/>
</dbReference>
<dbReference type="EMBL" id="VANI01000011">
    <property type="protein sequence ID" value="TLM77031.1"/>
    <property type="molecule type" value="Genomic_DNA"/>
</dbReference>
<dbReference type="PANTHER" id="PTHR45856">
    <property type="entry name" value="ALPHA/BETA-HYDROLASES SUPERFAMILY PROTEIN"/>
    <property type="match status" value="1"/>
</dbReference>
<comment type="caution">
    <text evidence="2">The sequence shown here is derived from an EMBL/GenBank/DDBJ whole genome shotgun (WGS) entry which is preliminary data.</text>
</comment>
<feature type="domain" description="Fungal lipase-type" evidence="1">
    <location>
        <begin position="75"/>
        <end position="204"/>
    </location>
</feature>
<name>A0ABY2UGY0_9GAMM</name>
<dbReference type="PANTHER" id="PTHR45856:SF24">
    <property type="entry name" value="FUNGAL LIPASE-LIKE DOMAIN-CONTAINING PROTEIN"/>
    <property type="match status" value="1"/>
</dbReference>
<gene>
    <name evidence="2" type="ORF">FDY93_11780</name>
</gene>
<accession>A0ABY2UGY0</accession>
<evidence type="ECO:0000313" key="2">
    <source>
        <dbReference type="EMBL" id="TLM77031.1"/>
    </source>
</evidence>